<feature type="compositionally biased region" description="Basic and acidic residues" evidence="7">
    <location>
        <begin position="1075"/>
        <end position="1087"/>
    </location>
</feature>
<dbReference type="SMART" id="SM00032">
    <property type="entry name" value="CCP"/>
    <property type="match status" value="1"/>
</dbReference>
<dbReference type="Pfam" id="PF00094">
    <property type="entry name" value="VWD"/>
    <property type="match status" value="1"/>
</dbReference>
<name>A0A7R8H7M4_LEPSM</name>
<evidence type="ECO:0000256" key="5">
    <source>
        <dbReference type="ARBA" id="ARBA00023157"/>
    </source>
</evidence>
<dbReference type="Pfam" id="PF06119">
    <property type="entry name" value="NIDO"/>
    <property type="match status" value="1"/>
</dbReference>
<feature type="domain" description="AMOP" evidence="9">
    <location>
        <begin position="540"/>
        <end position="691"/>
    </location>
</feature>
<feature type="domain" description="NIDO" evidence="11">
    <location>
        <begin position="156"/>
        <end position="306"/>
    </location>
</feature>
<dbReference type="Gene3D" id="2.60.40.10">
    <property type="entry name" value="Immunoglobulins"/>
    <property type="match status" value="1"/>
</dbReference>
<accession>A0A7R8H7M4</accession>
<feature type="transmembrane region" description="Helical" evidence="8">
    <location>
        <begin position="1188"/>
        <end position="1209"/>
    </location>
</feature>
<dbReference type="PANTHER" id="PTHR13802">
    <property type="entry name" value="MUCIN 4-RELATED"/>
    <property type="match status" value="1"/>
</dbReference>
<dbReference type="PROSITE" id="PS51233">
    <property type="entry name" value="VWFD"/>
    <property type="match status" value="1"/>
</dbReference>
<proteinExistence type="predicted"/>
<feature type="domain" description="Sushi" evidence="10">
    <location>
        <begin position="944"/>
        <end position="1004"/>
    </location>
</feature>
<dbReference type="SUPFAM" id="SSF81296">
    <property type="entry name" value="E set domains"/>
    <property type="match status" value="1"/>
</dbReference>
<dbReference type="Pfam" id="PF03782">
    <property type="entry name" value="AMOP"/>
    <property type="match status" value="1"/>
</dbReference>
<keyword evidence="2 8" id="KW-0812">Transmembrane</keyword>
<comment type="caution">
    <text evidence="6">Lacks conserved residue(s) required for the propagation of feature annotation.</text>
</comment>
<comment type="subcellular location">
    <subcellularLocation>
        <location evidence="1">Membrane</location>
    </subcellularLocation>
</comment>
<feature type="compositionally biased region" description="Acidic residues" evidence="7">
    <location>
        <begin position="1129"/>
        <end position="1139"/>
    </location>
</feature>
<evidence type="ECO:0000259" key="10">
    <source>
        <dbReference type="PROSITE" id="PS50923"/>
    </source>
</evidence>
<evidence type="ECO:0000313" key="14">
    <source>
        <dbReference type="Proteomes" id="UP000675881"/>
    </source>
</evidence>
<evidence type="ECO:0000256" key="3">
    <source>
        <dbReference type="ARBA" id="ARBA00022989"/>
    </source>
</evidence>
<keyword evidence="5" id="KW-1015">Disulfide bond</keyword>
<dbReference type="PROSITE" id="PS50923">
    <property type="entry name" value="SUSHI"/>
    <property type="match status" value="1"/>
</dbReference>
<dbReference type="InterPro" id="IPR001846">
    <property type="entry name" value="VWF_type-D"/>
</dbReference>
<dbReference type="InterPro" id="IPR000436">
    <property type="entry name" value="Sushi_SCR_CCP_dom"/>
</dbReference>
<reference evidence="13" key="1">
    <citation type="submission" date="2021-02" db="EMBL/GenBank/DDBJ databases">
        <authorList>
            <person name="Bekaert M."/>
        </authorList>
    </citation>
    <scope>NUCLEOTIDE SEQUENCE</scope>
    <source>
        <strain evidence="13">IoA-00</strain>
    </source>
</reference>
<dbReference type="InterPro" id="IPR051495">
    <property type="entry name" value="Epithelial_Barrier/Signaling"/>
</dbReference>
<keyword evidence="3 8" id="KW-1133">Transmembrane helix</keyword>
<feature type="region of interest" description="Disordered" evidence="7">
    <location>
        <begin position="1213"/>
        <end position="1274"/>
    </location>
</feature>
<evidence type="ECO:0000259" key="11">
    <source>
        <dbReference type="PROSITE" id="PS51220"/>
    </source>
</evidence>
<dbReference type="Gene3D" id="2.10.70.10">
    <property type="entry name" value="Complement Module, domain 1"/>
    <property type="match status" value="1"/>
</dbReference>
<dbReference type="CDD" id="cd00033">
    <property type="entry name" value="CCP"/>
    <property type="match status" value="1"/>
</dbReference>
<evidence type="ECO:0000259" key="12">
    <source>
        <dbReference type="PROSITE" id="PS51233"/>
    </source>
</evidence>
<feature type="compositionally biased region" description="Polar residues" evidence="7">
    <location>
        <begin position="1213"/>
        <end position="1226"/>
    </location>
</feature>
<evidence type="ECO:0000256" key="4">
    <source>
        <dbReference type="ARBA" id="ARBA00023136"/>
    </source>
</evidence>
<dbReference type="PROSITE" id="PS50856">
    <property type="entry name" value="AMOP"/>
    <property type="match status" value="1"/>
</dbReference>
<dbReference type="InterPro" id="IPR035976">
    <property type="entry name" value="Sushi/SCR/CCP_sf"/>
</dbReference>
<evidence type="ECO:0000313" key="13">
    <source>
        <dbReference type="EMBL" id="CAF2904575.1"/>
    </source>
</evidence>
<dbReference type="Pfam" id="PF00084">
    <property type="entry name" value="Sushi"/>
    <property type="match status" value="1"/>
</dbReference>
<keyword evidence="6" id="KW-0768">Sushi</keyword>
<dbReference type="SMART" id="SM00539">
    <property type="entry name" value="NIDO"/>
    <property type="match status" value="1"/>
</dbReference>
<feature type="region of interest" description="Disordered" evidence="7">
    <location>
        <begin position="1061"/>
        <end position="1139"/>
    </location>
</feature>
<evidence type="ECO:0000256" key="8">
    <source>
        <dbReference type="SAM" id="Phobius"/>
    </source>
</evidence>
<sequence length="1274" mass="145186">MGWALRHTMDDSVEYFRGNEWVNPRTDDEFTYVVSADRLNEIRNEKMYPFFDSGGNDGNGDFQLNIRDTQPQVNKQLNFLLPFYGFGFNYTWLSLHGHISFSDSPHQFPEYPLSFPIQEWPRVSDPSFIGIFYSRCKVGQLNGNEEEEYARRKPGVYFRLERDLYWRKDQFGVELRERVKWDIRESMVGSETFRPKHIVIATWKNVSFAGGITSATRLATVIVTDEVRTYAIFIYEWMGWTTHTEAGGDTTTGQGGTPAFVGFNAGNGTKAYEYMPYSQTTLIRDLPGNGGANGFPGRHIFRIDENIIPGVCIRDLIGTNLPLTFAPENGNMLGGTMVNMTGPCFLPKMRITCRFNTKDSEGIVLNENRASCIMPWTEAEGWVDFEISLDGGGPFYWKGKFYVEPPSVSPSLVWFEENTFHELDPGTMTLNWDWKNLTMNFNAKVSISVWGYLENHIEPELLYIDMIEQSSQNDGITTMSTADFYERDNGDYLRQCEFGFIMINITNPEKEIGMKTSPTIWSRPIPLGWYFNEQWRRFEGNDWVEKRCDRWTKRDRLLKYFTNELPMCPCLLRQAIVDRGRYAPDFDCDQDGNTQCFYHQGAQHCVVTALPNHDGAGQQCCYDLAGYLMLTADNKWGGTPFRVHGLGVLPWNEANKIPSLSHWLHDKTSFYTCCLWQDEQSQGCQNYRFERRSSQDCVGYQPPGGATVFGDPHVYTFDGLEYTFNGKGEFVLVRADTPRVKIDVQGRFEAIYDSPYGKVDATSLTAIAAKDNFSSIVESPNILNQSHVVIMFQSGAGVEVLENKHYMAARVYLPWQFINQTRGLFGNWTFDVTDDFTLPEGKVLPRINVGDLRKIHNDFAMKWVVHDKEALNVGRSLFHHGKGRSSNFYYSKLFIPEFEILPEIQENVTWVDKDMVVDTCGESYQCKYDYSTTLRVLKPEARVVSCGALPTPANGRKSTFAFTPGTMVKFDCDPGYVLTGERRRWCYDNGDWNWAEMGDAECVDEKDYNARQAGLTAGIVMAILLPMIVIGFCIYAVISSRGKTMGEARSMHQIHAIENVPSHTPSTNTMTSKKKYVDEPQRIEKETLLQSEPKPIPFKRRDELRKSTFSPSAPPIPRHQSMTPTSQEDSLESVDDEESPYGVYYTREPLANRPNIDIPRRIMDVDIDISKYDPDEAEHNAHQAGMTAGIVIGILIPLIAVGFCILMKIRSNGSEGGRQNEQQNYPIQRIPQAQKPSVSAPMMMNSSGSHDKMIPLQSSNRRYGSKTSLPEREV</sequence>
<dbReference type="InterPro" id="IPR014756">
    <property type="entry name" value="Ig_E-set"/>
</dbReference>
<evidence type="ECO:0000259" key="9">
    <source>
        <dbReference type="PROSITE" id="PS50856"/>
    </source>
</evidence>
<feature type="compositionally biased region" description="Polar residues" evidence="7">
    <location>
        <begin position="1061"/>
        <end position="1071"/>
    </location>
</feature>
<keyword evidence="4 8" id="KW-0472">Membrane</keyword>
<dbReference type="PANTHER" id="PTHR13802:SF52">
    <property type="entry name" value="MUCIN-4"/>
    <property type="match status" value="1"/>
</dbReference>
<dbReference type="SMART" id="SM00723">
    <property type="entry name" value="AMOP"/>
    <property type="match status" value="1"/>
</dbReference>
<evidence type="ECO:0000256" key="1">
    <source>
        <dbReference type="ARBA" id="ARBA00004370"/>
    </source>
</evidence>
<feature type="compositionally biased region" description="Polar residues" evidence="7">
    <location>
        <begin position="1256"/>
        <end position="1268"/>
    </location>
</feature>
<evidence type="ECO:0000256" key="6">
    <source>
        <dbReference type="PROSITE-ProRule" id="PRU00302"/>
    </source>
</evidence>
<dbReference type="InterPro" id="IPR003886">
    <property type="entry name" value="NIDO_dom"/>
</dbReference>
<keyword evidence="14" id="KW-1185">Reference proteome</keyword>
<organism evidence="13 14">
    <name type="scientific">Lepeophtheirus salmonis</name>
    <name type="common">Salmon louse</name>
    <name type="synonym">Caligus salmonis</name>
    <dbReference type="NCBI Taxonomy" id="72036"/>
    <lineage>
        <taxon>Eukaryota</taxon>
        <taxon>Metazoa</taxon>
        <taxon>Ecdysozoa</taxon>
        <taxon>Arthropoda</taxon>
        <taxon>Crustacea</taxon>
        <taxon>Multicrustacea</taxon>
        <taxon>Hexanauplia</taxon>
        <taxon>Copepoda</taxon>
        <taxon>Siphonostomatoida</taxon>
        <taxon>Caligidae</taxon>
        <taxon>Lepeophtheirus</taxon>
    </lineage>
</organism>
<feature type="transmembrane region" description="Helical" evidence="8">
    <location>
        <begin position="1015"/>
        <end position="1038"/>
    </location>
</feature>
<gene>
    <name evidence="13" type="ORF">LSAA_7779</name>
</gene>
<evidence type="ECO:0000256" key="7">
    <source>
        <dbReference type="SAM" id="MobiDB-lite"/>
    </source>
</evidence>
<dbReference type="InterPro" id="IPR013783">
    <property type="entry name" value="Ig-like_fold"/>
</dbReference>
<dbReference type="OrthoDB" id="6051552at2759"/>
<dbReference type="SMART" id="SM00216">
    <property type="entry name" value="VWD"/>
    <property type="match status" value="1"/>
</dbReference>
<dbReference type="InterPro" id="IPR005533">
    <property type="entry name" value="AMOP_dom"/>
</dbReference>
<dbReference type="GO" id="GO:0007160">
    <property type="term" value="P:cell-matrix adhesion"/>
    <property type="evidence" value="ECO:0007669"/>
    <property type="project" value="InterPro"/>
</dbReference>
<evidence type="ECO:0000256" key="2">
    <source>
        <dbReference type="ARBA" id="ARBA00022692"/>
    </source>
</evidence>
<protein>
    <submittedName>
        <fullName evidence="13">Protein mesh</fullName>
    </submittedName>
</protein>
<dbReference type="AlphaFoldDB" id="A0A7R8H7M4"/>
<dbReference type="GO" id="GO:0016020">
    <property type="term" value="C:membrane"/>
    <property type="evidence" value="ECO:0007669"/>
    <property type="project" value="UniProtKB-SubCell"/>
</dbReference>
<dbReference type="Proteomes" id="UP000675881">
    <property type="component" value="Chromosome 3"/>
</dbReference>
<dbReference type="PROSITE" id="PS51220">
    <property type="entry name" value="NIDO"/>
    <property type="match status" value="1"/>
</dbReference>
<feature type="domain" description="VWFD" evidence="12">
    <location>
        <begin position="704"/>
        <end position="871"/>
    </location>
</feature>
<dbReference type="SUPFAM" id="SSF57535">
    <property type="entry name" value="Complement control module/SCR domain"/>
    <property type="match status" value="1"/>
</dbReference>
<dbReference type="EMBL" id="HG994582">
    <property type="protein sequence ID" value="CAF2904575.1"/>
    <property type="molecule type" value="Genomic_DNA"/>
</dbReference>